<evidence type="ECO:0000256" key="1">
    <source>
        <dbReference type="SAM" id="MobiDB-lite"/>
    </source>
</evidence>
<dbReference type="InterPro" id="IPR002545">
    <property type="entry name" value="CheW-lke_dom"/>
</dbReference>
<dbReference type="Pfam" id="PF01584">
    <property type="entry name" value="CheW"/>
    <property type="match status" value="1"/>
</dbReference>
<dbReference type="Proteomes" id="UP001596414">
    <property type="component" value="Unassembled WGS sequence"/>
</dbReference>
<reference evidence="3 4" key="1">
    <citation type="journal article" date="2014" name="Int. J. Syst. Evol. Microbiol.">
        <title>Complete genome sequence of Corynebacterium casei LMG S-19264T (=DSM 44701T), isolated from a smear-ripened cheese.</title>
        <authorList>
            <consortium name="US DOE Joint Genome Institute (JGI-PGF)"/>
            <person name="Walter F."/>
            <person name="Albersmeier A."/>
            <person name="Kalinowski J."/>
            <person name="Ruckert C."/>
        </authorList>
    </citation>
    <scope>NUCLEOTIDE SEQUENCE [LARGE SCALE GENOMIC DNA]</scope>
    <source>
        <strain evidence="3 4">CGMCC 4.7215</strain>
    </source>
</reference>
<comment type="caution">
    <text evidence="3">The sequence shown here is derived from an EMBL/GenBank/DDBJ whole genome shotgun (WGS) entry which is preliminary data.</text>
</comment>
<feature type="compositionally biased region" description="Basic and acidic residues" evidence="1">
    <location>
        <begin position="8"/>
        <end position="31"/>
    </location>
</feature>
<dbReference type="Gene3D" id="2.40.50.180">
    <property type="entry name" value="CheA-289, Domain 4"/>
    <property type="match status" value="1"/>
</dbReference>
<dbReference type="PROSITE" id="PS50851">
    <property type="entry name" value="CHEW"/>
    <property type="match status" value="1"/>
</dbReference>
<name>A0ABD5XAF9_9EURY</name>
<dbReference type="Gene3D" id="2.30.30.40">
    <property type="entry name" value="SH3 Domains"/>
    <property type="match status" value="1"/>
</dbReference>
<gene>
    <name evidence="3" type="ORF">ACFQJ7_04875</name>
</gene>
<feature type="compositionally biased region" description="Basic and acidic residues" evidence="1">
    <location>
        <begin position="83"/>
        <end position="97"/>
    </location>
</feature>
<feature type="domain" description="CheW-like" evidence="2">
    <location>
        <begin position="146"/>
        <end position="284"/>
    </location>
</feature>
<protein>
    <submittedName>
        <fullName evidence="3">Chemotaxis protein CheW</fullName>
    </submittedName>
</protein>
<dbReference type="EMBL" id="JBHSZQ010000004">
    <property type="protein sequence ID" value="MFC7125372.1"/>
    <property type="molecule type" value="Genomic_DNA"/>
</dbReference>
<dbReference type="PANTHER" id="PTHR22617:SF23">
    <property type="entry name" value="CHEMOTAXIS PROTEIN CHEW"/>
    <property type="match status" value="1"/>
</dbReference>
<accession>A0ABD5XAF9</accession>
<evidence type="ECO:0000313" key="3">
    <source>
        <dbReference type="EMBL" id="MFC7125372.1"/>
    </source>
</evidence>
<dbReference type="PANTHER" id="PTHR22617">
    <property type="entry name" value="CHEMOTAXIS SENSOR HISTIDINE KINASE-RELATED"/>
    <property type="match status" value="1"/>
</dbReference>
<sequence>MTDNEDERLDRAKRIRKMREGDDNREEKTEDTQPTQQDEPSEDNTGGDAGNDEQSGNDNSESGEMDNPEQDNSAESTETAPTETEHEQTAKADDDIRAPLPETEELEDALETSEANAETATPEEVAGTGTAASSGMLDEQEEHEEETRVLEFQLGDEFYCLDIDYIEEIVKEETITRVPNTPKYVEGVVDLRGQITTILNPKVTIEKEDTTPGGLIVVFDSESFEDQGHIGWVVDDVRQVSPITDEEVSEPPVQEAYINGVIDRDDEEQFVIWTNPEMAMKEAE</sequence>
<dbReference type="RefSeq" id="WP_267636365.1">
    <property type="nucleotide sequence ID" value="NZ_JAODIY010000004.1"/>
</dbReference>
<dbReference type="SUPFAM" id="SSF50341">
    <property type="entry name" value="CheW-like"/>
    <property type="match status" value="1"/>
</dbReference>
<dbReference type="SMART" id="SM00260">
    <property type="entry name" value="CheW"/>
    <property type="match status" value="1"/>
</dbReference>
<dbReference type="InterPro" id="IPR039315">
    <property type="entry name" value="CheW"/>
</dbReference>
<evidence type="ECO:0000313" key="4">
    <source>
        <dbReference type="Proteomes" id="UP001596414"/>
    </source>
</evidence>
<feature type="region of interest" description="Disordered" evidence="1">
    <location>
        <begin position="1"/>
        <end position="145"/>
    </location>
</feature>
<feature type="compositionally biased region" description="Acidic residues" evidence="1">
    <location>
        <begin position="102"/>
        <end position="111"/>
    </location>
</feature>
<dbReference type="AlphaFoldDB" id="A0ABD5XAF9"/>
<evidence type="ECO:0000259" key="2">
    <source>
        <dbReference type="PROSITE" id="PS50851"/>
    </source>
</evidence>
<dbReference type="InterPro" id="IPR036061">
    <property type="entry name" value="CheW-like_dom_sf"/>
</dbReference>
<proteinExistence type="predicted"/>
<organism evidence="3 4">
    <name type="scientific">Halovenus rubra</name>
    <dbReference type="NCBI Taxonomy" id="869890"/>
    <lineage>
        <taxon>Archaea</taxon>
        <taxon>Methanobacteriati</taxon>
        <taxon>Methanobacteriota</taxon>
        <taxon>Stenosarchaea group</taxon>
        <taxon>Halobacteria</taxon>
        <taxon>Halobacteriales</taxon>
        <taxon>Haloarculaceae</taxon>
        <taxon>Halovenus</taxon>
    </lineage>
</organism>